<evidence type="ECO:0000256" key="7">
    <source>
        <dbReference type="ARBA" id="ARBA00022949"/>
    </source>
</evidence>
<dbReference type="PROSITE" id="PS01346">
    <property type="entry name" value="CLAUDIN"/>
    <property type="match status" value="1"/>
</dbReference>
<evidence type="ECO:0000256" key="5">
    <source>
        <dbReference type="ARBA" id="ARBA00022475"/>
    </source>
</evidence>
<comment type="caution">
    <text evidence="11">The sequence shown here is derived from an EMBL/GenBank/DDBJ whole genome shotgun (WGS) entry which is preliminary data.</text>
</comment>
<feature type="transmembrane region" description="Helical" evidence="10">
    <location>
        <begin position="160"/>
        <end position="182"/>
    </location>
</feature>
<protein>
    <recommendedName>
        <fullName evidence="13">Claudin</fullName>
    </recommendedName>
</protein>
<dbReference type="Gene3D" id="1.20.140.150">
    <property type="match status" value="1"/>
</dbReference>
<evidence type="ECO:0000313" key="12">
    <source>
        <dbReference type="Proteomes" id="UP001221898"/>
    </source>
</evidence>
<keyword evidence="7" id="KW-0965">Cell junction</keyword>
<comment type="subcellular location">
    <subcellularLocation>
        <location evidence="1">Cell junction</location>
        <location evidence="1">Tight junction</location>
    </subcellularLocation>
    <subcellularLocation>
        <location evidence="2">Cell membrane</location>
        <topology evidence="2">Multi-pass membrane protein</topology>
    </subcellularLocation>
</comment>
<accession>A0AAD7W4C6</accession>
<feature type="transmembrane region" description="Helical" evidence="10">
    <location>
        <begin position="117"/>
        <end position="140"/>
    </location>
</feature>
<dbReference type="InterPro" id="IPR017974">
    <property type="entry name" value="Claudin_CS"/>
</dbReference>
<dbReference type="GO" id="GO:0005923">
    <property type="term" value="C:bicellular tight junction"/>
    <property type="evidence" value="ECO:0007669"/>
    <property type="project" value="UniProtKB-SubCell"/>
</dbReference>
<dbReference type="Proteomes" id="UP001221898">
    <property type="component" value="Unassembled WGS sequence"/>
</dbReference>
<dbReference type="GO" id="GO:0005198">
    <property type="term" value="F:structural molecule activity"/>
    <property type="evidence" value="ECO:0007669"/>
    <property type="project" value="InterPro"/>
</dbReference>
<reference evidence="11" key="1">
    <citation type="journal article" date="2023" name="Science">
        <title>Genome structures resolve the early diversification of teleost fishes.</title>
        <authorList>
            <person name="Parey E."/>
            <person name="Louis A."/>
            <person name="Montfort J."/>
            <person name="Bouchez O."/>
            <person name="Roques C."/>
            <person name="Iampietro C."/>
            <person name="Lluch J."/>
            <person name="Castinel A."/>
            <person name="Donnadieu C."/>
            <person name="Desvignes T."/>
            <person name="Floi Bucao C."/>
            <person name="Jouanno E."/>
            <person name="Wen M."/>
            <person name="Mejri S."/>
            <person name="Dirks R."/>
            <person name="Jansen H."/>
            <person name="Henkel C."/>
            <person name="Chen W.J."/>
            <person name="Zahm M."/>
            <person name="Cabau C."/>
            <person name="Klopp C."/>
            <person name="Thompson A.W."/>
            <person name="Robinson-Rechavi M."/>
            <person name="Braasch I."/>
            <person name="Lecointre G."/>
            <person name="Bobe J."/>
            <person name="Postlethwait J.H."/>
            <person name="Berthelot C."/>
            <person name="Roest Crollius H."/>
            <person name="Guiguen Y."/>
        </authorList>
    </citation>
    <scope>NUCLEOTIDE SEQUENCE</scope>
    <source>
        <strain evidence="11">NC1722</strain>
    </source>
</reference>
<keyword evidence="5" id="KW-1003">Cell membrane</keyword>
<evidence type="ECO:0000256" key="3">
    <source>
        <dbReference type="ARBA" id="ARBA00008295"/>
    </source>
</evidence>
<organism evidence="11 12">
    <name type="scientific">Aldrovandia affinis</name>
    <dbReference type="NCBI Taxonomy" id="143900"/>
    <lineage>
        <taxon>Eukaryota</taxon>
        <taxon>Metazoa</taxon>
        <taxon>Chordata</taxon>
        <taxon>Craniata</taxon>
        <taxon>Vertebrata</taxon>
        <taxon>Euteleostomi</taxon>
        <taxon>Actinopterygii</taxon>
        <taxon>Neopterygii</taxon>
        <taxon>Teleostei</taxon>
        <taxon>Notacanthiformes</taxon>
        <taxon>Halosauridae</taxon>
        <taxon>Aldrovandia</taxon>
    </lineage>
</organism>
<evidence type="ECO:0000256" key="6">
    <source>
        <dbReference type="ARBA" id="ARBA00022692"/>
    </source>
</evidence>
<keyword evidence="12" id="KW-1185">Reference proteome</keyword>
<keyword evidence="4" id="KW-0796">Tight junction</keyword>
<dbReference type="AlphaFoldDB" id="A0AAD7W4C6"/>
<evidence type="ECO:0000256" key="4">
    <source>
        <dbReference type="ARBA" id="ARBA00022427"/>
    </source>
</evidence>
<keyword evidence="9 10" id="KW-0472">Membrane</keyword>
<evidence type="ECO:0000256" key="1">
    <source>
        <dbReference type="ARBA" id="ARBA00004435"/>
    </source>
</evidence>
<feature type="transmembrane region" description="Helical" evidence="10">
    <location>
        <begin position="12"/>
        <end position="30"/>
    </location>
</feature>
<dbReference type="FunFam" id="1.20.140.150:FF:000001">
    <property type="entry name" value="Claudin"/>
    <property type="match status" value="1"/>
</dbReference>
<gene>
    <name evidence="11" type="ORF">AAFF_G00233650</name>
</gene>
<evidence type="ECO:0008006" key="13">
    <source>
        <dbReference type="Google" id="ProtNLM"/>
    </source>
</evidence>
<dbReference type="InterPro" id="IPR006187">
    <property type="entry name" value="Claudin"/>
</dbReference>
<sequence>MGQISKEVTGQVFCFVGFVLVCLVCGIPMWRVTTFVGANIVTGQIIWDGLWMNCVMQSTGQMQCSIHQFLLRLSRDLQAARALIVSALVIAFVGLAFTFIGAKCISCLKREDSMAKVVILGGVVCIVAGVITVIPVTWSAATTILDFESVGVIESQRRELGAAIYIGWAAAGLLIIGGSILCTSCPRDERKYQYYPTQYSYAGSVVMPGPYAKPYPGSMVTPGPYAKPYPGSMVTPVPYAKPYMAPPPRSQYTPAQYL</sequence>
<comment type="similarity">
    <text evidence="3">Belongs to the claudin family.</text>
</comment>
<keyword evidence="8 10" id="KW-1133">Transmembrane helix</keyword>
<dbReference type="PRINTS" id="PR01077">
    <property type="entry name" value="CLAUDIN"/>
</dbReference>
<dbReference type="GO" id="GO:0005886">
    <property type="term" value="C:plasma membrane"/>
    <property type="evidence" value="ECO:0007669"/>
    <property type="project" value="UniProtKB-SubCell"/>
</dbReference>
<dbReference type="InterPro" id="IPR004031">
    <property type="entry name" value="PMP22/EMP/MP20/Claudin"/>
</dbReference>
<evidence type="ECO:0000256" key="2">
    <source>
        <dbReference type="ARBA" id="ARBA00004651"/>
    </source>
</evidence>
<dbReference type="PANTHER" id="PTHR12002">
    <property type="entry name" value="CLAUDIN"/>
    <property type="match status" value="1"/>
</dbReference>
<name>A0AAD7W4C6_9TELE</name>
<dbReference type="Pfam" id="PF00822">
    <property type="entry name" value="PMP22_Claudin"/>
    <property type="match status" value="1"/>
</dbReference>
<evidence type="ECO:0000256" key="10">
    <source>
        <dbReference type="SAM" id="Phobius"/>
    </source>
</evidence>
<evidence type="ECO:0000256" key="9">
    <source>
        <dbReference type="ARBA" id="ARBA00023136"/>
    </source>
</evidence>
<evidence type="ECO:0000256" key="8">
    <source>
        <dbReference type="ARBA" id="ARBA00022989"/>
    </source>
</evidence>
<dbReference type="EMBL" id="JAINUG010000308">
    <property type="protein sequence ID" value="KAJ8378863.1"/>
    <property type="molecule type" value="Genomic_DNA"/>
</dbReference>
<evidence type="ECO:0000313" key="11">
    <source>
        <dbReference type="EMBL" id="KAJ8378863.1"/>
    </source>
</evidence>
<proteinExistence type="inferred from homology"/>
<keyword evidence="6 10" id="KW-0812">Transmembrane</keyword>
<feature type="transmembrane region" description="Helical" evidence="10">
    <location>
        <begin position="79"/>
        <end position="105"/>
    </location>
</feature>